<dbReference type="SUPFAM" id="SSF51182">
    <property type="entry name" value="RmlC-like cupins"/>
    <property type="match status" value="1"/>
</dbReference>
<gene>
    <name evidence="1" type="ORF">P154DRAFT_411395</name>
</gene>
<dbReference type="InterPro" id="IPR011051">
    <property type="entry name" value="RmlC_Cupin_sf"/>
</dbReference>
<protein>
    <submittedName>
        <fullName evidence="1">Cupin domain protein</fullName>
    </submittedName>
</protein>
<dbReference type="OrthoDB" id="5793281at2759"/>
<evidence type="ECO:0000313" key="2">
    <source>
        <dbReference type="Proteomes" id="UP000799779"/>
    </source>
</evidence>
<dbReference type="PANTHER" id="PTHR38599">
    <property type="entry name" value="CUPIN DOMAIN PROTEIN (AFU_ORTHOLOGUE AFUA_3G13620)"/>
    <property type="match status" value="1"/>
</dbReference>
<evidence type="ECO:0000313" key="1">
    <source>
        <dbReference type="EMBL" id="KAF2003858.1"/>
    </source>
</evidence>
<feature type="non-terminal residue" evidence="1">
    <location>
        <position position="1"/>
    </location>
</feature>
<reference evidence="1" key="1">
    <citation type="journal article" date="2020" name="Stud. Mycol.">
        <title>101 Dothideomycetes genomes: a test case for predicting lifestyles and emergence of pathogens.</title>
        <authorList>
            <person name="Haridas S."/>
            <person name="Albert R."/>
            <person name="Binder M."/>
            <person name="Bloem J."/>
            <person name="Labutti K."/>
            <person name="Salamov A."/>
            <person name="Andreopoulos B."/>
            <person name="Baker S."/>
            <person name="Barry K."/>
            <person name="Bills G."/>
            <person name="Bluhm B."/>
            <person name="Cannon C."/>
            <person name="Castanera R."/>
            <person name="Culley D."/>
            <person name="Daum C."/>
            <person name="Ezra D."/>
            <person name="Gonzalez J."/>
            <person name="Henrissat B."/>
            <person name="Kuo A."/>
            <person name="Liang C."/>
            <person name="Lipzen A."/>
            <person name="Lutzoni F."/>
            <person name="Magnuson J."/>
            <person name="Mondo S."/>
            <person name="Nolan M."/>
            <person name="Ohm R."/>
            <person name="Pangilinan J."/>
            <person name="Park H.-J."/>
            <person name="Ramirez L."/>
            <person name="Alfaro M."/>
            <person name="Sun H."/>
            <person name="Tritt A."/>
            <person name="Yoshinaga Y."/>
            <person name="Zwiers L.-H."/>
            <person name="Turgeon B."/>
            <person name="Goodwin S."/>
            <person name="Spatafora J."/>
            <person name="Crous P."/>
            <person name="Grigoriev I."/>
        </authorList>
    </citation>
    <scope>NUCLEOTIDE SEQUENCE</scope>
    <source>
        <strain evidence="1">CBS 123094</strain>
    </source>
</reference>
<dbReference type="PANTHER" id="PTHR38599:SF1">
    <property type="entry name" value="CUPIN DOMAIN PROTEIN (AFU_ORTHOLOGUE AFUA_3G13620)"/>
    <property type="match status" value="1"/>
</dbReference>
<accession>A0A6A5WS33</accession>
<proteinExistence type="predicted"/>
<organism evidence="1 2">
    <name type="scientific">Amniculicola lignicola CBS 123094</name>
    <dbReference type="NCBI Taxonomy" id="1392246"/>
    <lineage>
        <taxon>Eukaryota</taxon>
        <taxon>Fungi</taxon>
        <taxon>Dikarya</taxon>
        <taxon>Ascomycota</taxon>
        <taxon>Pezizomycotina</taxon>
        <taxon>Dothideomycetes</taxon>
        <taxon>Pleosporomycetidae</taxon>
        <taxon>Pleosporales</taxon>
        <taxon>Amniculicolaceae</taxon>
        <taxon>Amniculicola</taxon>
    </lineage>
</organism>
<dbReference type="InterPro" id="IPR014710">
    <property type="entry name" value="RmlC-like_jellyroll"/>
</dbReference>
<feature type="non-terminal residue" evidence="1">
    <location>
        <position position="107"/>
    </location>
</feature>
<name>A0A6A5WS33_9PLEO</name>
<dbReference type="Proteomes" id="UP000799779">
    <property type="component" value="Unassembled WGS sequence"/>
</dbReference>
<dbReference type="CDD" id="cd02234">
    <property type="entry name" value="cupin_BLR7677-like"/>
    <property type="match status" value="1"/>
</dbReference>
<dbReference type="AlphaFoldDB" id="A0A6A5WS33"/>
<dbReference type="EMBL" id="ML977570">
    <property type="protein sequence ID" value="KAF2003858.1"/>
    <property type="molecule type" value="Genomic_DNA"/>
</dbReference>
<sequence length="107" mass="11455">KPREEFSIAAEYHPSNLPGKTVLVAHVKLPPNSATPPHRHGGATAIAIPVTGTSLNQMNGKEPKTYGPGGFWYEAPGCHHQRSEWVSGEEGATFIAVLIVDDETIQG</sequence>
<dbReference type="Gene3D" id="2.60.120.10">
    <property type="entry name" value="Jelly Rolls"/>
    <property type="match status" value="1"/>
</dbReference>
<keyword evidence="2" id="KW-1185">Reference proteome</keyword>